<dbReference type="GO" id="GO:0008745">
    <property type="term" value="F:N-acetylmuramoyl-L-alanine amidase activity"/>
    <property type="evidence" value="ECO:0007669"/>
    <property type="project" value="UniProtKB-EC"/>
</dbReference>
<dbReference type="Proteomes" id="UP001183648">
    <property type="component" value="Unassembled WGS sequence"/>
</dbReference>
<keyword evidence="3" id="KW-1185">Reference proteome</keyword>
<evidence type="ECO:0000313" key="3">
    <source>
        <dbReference type="Proteomes" id="UP001183648"/>
    </source>
</evidence>
<dbReference type="InterPro" id="IPR002508">
    <property type="entry name" value="MurNAc-LAA_cat"/>
</dbReference>
<dbReference type="InterPro" id="IPR036365">
    <property type="entry name" value="PGBD-like_sf"/>
</dbReference>
<proteinExistence type="predicted"/>
<sequence>MGDDLLRLGDEDDRVAALRARLAGMGLVDGSPDADLDTPDGPSRRFDADLERAVRAFQQQRGLSADGIVGPGTRAALADAAWVLGDRVLEHLPGALAGGDDVIALQRRLLDLGFAVGRVDGLFGPETAAGVAEFQRNVGLEPDGVLGPDTMAALGRLRPRASGGNPNAMRAAERIRAAGPSLDDKLVVLDVVPFTTDVPGLGADAARLDALGSTAVEAVASLVEQGLVEVGARSLRTTPGPERERAWASNRSGGAVCVSLTTDASTDPGAGGLSTYYYGIDAHDIRSTAGERFAGLVHREVLARTPFADGGCHARFWDLLRMTRMPAVRIDLGCVTHAPDATALGDPEVLASVARAIVVAVQRVYLGPEDDSPTGLLSLDDLRALRDRPDSPEG</sequence>
<accession>A0ABU2BWM7</accession>
<organism evidence="2 3">
    <name type="scientific">Nocardioides marmoribigeumensis</name>
    <dbReference type="NCBI Taxonomy" id="433649"/>
    <lineage>
        <taxon>Bacteria</taxon>
        <taxon>Bacillati</taxon>
        <taxon>Actinomycetota</taxon>
        <taxon>Actinomycetes</taxon>
        <taxon>Propionibacteriales</taxon>
        <taxon>Nocardioidaceae</taxon>
        <taxon>Nocardioides</taxon>
    </lineage>
</organism>
<dbReference type="SUPFAM" id="SSF47090">
    <property type="entry name" value="PGBD-like"/>
    <property type="match status" value="2"/>
</dbReference>
<reference evidence="2 3" key="1">
    <citation type="submission" date="2023-07" db="EMBL/GenBank/DDBJ databases">
        <title>Sequencing the genomes of 1000 actinobacteria strains.</title>
        <authorList>
            <person name="Klenk H.-P."/>
        </authorList>
    </citation>
    <scope>NUCLEOTIDE SEQUENCE [LARGE SCALE GENOMIC DNA]</scope>
    <source>
        <strain evidence="2 3">DSM 19426</strain>
    </source>
</reference>
<dbReference type="PANTHER" id="PTHR41533">
    <property type="entry name" value="L,D-TRANSPEPTIDASE HI_1667-RELATED"/>
    <property type="match status" value="1"/>
</dbReference>
<dbReference type="Pfam" id="PF01520">
    <property type="entry name" value="Amidase_3"/>
    <property type="match status" value="1"/>
</dbReference>
<comment type="caution">
    <text evidence="2">The sequence shown here is derived from an EMBL/GenBank/DDBJ whole genome shotgun (WGS) entry which is preliminary data.</text>
</comment>
<dbReference type="EMBL" id="JAVDYG010000001">
    <property type="protein sequence ID" value="MDR7362323.1"/>
    <property type="molecule type" value="Genomic_DNA"/>
</dbReference>
<dbReference type="PANTHER" id="PTHR41533:SF2">
    <property type="entry name" value="BLR7131 PROTEIN"/>
    <property type="match status" value="1"/>
</dbReference>
<evidence type="ECO:0000313" key="2">
    <source>
        <dbReference type="EMBL" id="MDR7362323.1"/>
    </source>
</evidence>
<dbReference type="InterPro" id="IPR052905">
    <property type="entry name" value="LD-transpeptidase_YkuD-like"/>
</dbReference>
<evidence type="ECO:0000259" key="1">
    <source>
        <dbReference type="SMART" id="SM00646"/>
    </source>
</evidence>
<dbReference type="Gene3D" id="1.10.101.10">
    <property type="entry name" value="PGBD-like superfamily/PGBD"/>
    <property type="match status" value="2"/>
</dbReference>
<dbReference type="CDD" id="cd02696">
    <property type="entry name" value="MurNAc-LAA"/>
    <property type="match status" value="1"/>
</dbReference>
<protein>
    <submittedName>
        <fullName evidence="2">N-acetylmuramoyl-L-alanine amidase</fullName>
        <ecNumber evidence="2">3.5.1.28</ecNumber>
    </submittedName>
</protein>
<dbReference type="Gene3D" id="3.40.630.40">
    <property type="entry name" value="Zn-dependent exopeptidases"/>
    <property type="match status" value="1"/>
</dbReference>
<dbReference type="InterPro" id="IPR036366">
    <property type="entry name" value="PGBDSf"/>
</dbReference>
<dbReference type="SMART" id="SM00646">
    <property type="entry name" value="Ami_3"/>
    <property type="match status" value="1"/>
</dbReference>
<dbReference type="EC" id="3.5.1.28" evidence="2"/>
<name>A0ABU2BWM7_9ACTN</name>
<dbReference type="InterPro" id="IPR002477">
    <property type="entry name" value="Peptidoglycan-bd-like"/>
</dbReference>
<feature type="domain" description="MurNAc-LAA" evidence="1">
    <location>
        <begin position="246"/>
        <end position="362"/>
    </location>
</feature>
<keyword evidence="2" id="KW-0378">Hydrolase</keyword>
<gene>
    <name evidence="2" type="ORF">J2S63_001876</name>
</gene>
<dbReference type="SUPFAM" id="SSF53187">
    <property type="entry name" value="Zn-dependent exopeptidases"/>
    <property type="match status" value="1"/>
</dbReference>
<dbReference type="Pfam" id="PF01471">
    <property type="entry name" value="PG_binding_1"/>
    <property type="match status" value="2"/>
</dbReference>